<dbReference type="PANTHER" id="PTHR47540">
    <property type="entry name" value="THIAMINE REPRESSIBLE GENES REGULATORY PROTEIN THI5"/>
    <property type="match status" value="1"/>
</dbReference>
<feature type="compositionally biased region" description="Polar residues" evidence="6">
    <location>
        <begin position="138"/>
        <end position="149"/>
    </location>
</feature>
<comment type="caution">
    <text evidence="8">The sequence shown here is derived from an EMBL/GenBank/DDBJ whole genome shotgun (WGS) entry which is preliminary data.</text>
</comment>
<evidence type="ECO:0000256" key="2">
    <source>
        <dbReference type="ARBA" id="ARBA00023015"/>
    </source>
</evidence>
<feature type="region of interest" description="Disordered" evidence="6">
    <location>
        <begin position="107"/>
        <end position="126"/>
    </location>
</feature>
<dbReference type="GO" id="GO:0000981">
    <property type="term" value="F:DNA-binding transcription factor activity, RNA polymerase II-specific"/>
    <property type="evidence" value="ECO:0007669"/>
    <property type="project" value="InterPro"/>
</dbReference>
<dbReference type="PROSITE" id="PS00463">
    <property type="entry name" value="ZN2_CY6_FUNGAL_1"/>
    <property type="match status" value="1"/>
</dbReference>
<organism evidence="8 9">
    <name type="scientific">Ganoderma sinense ZZ0214-1</name>
    <dbReference type="NCBI Taxonomy" id="1077348"/>
    <lineage>
        <taxon>Eukaryota</taxon>
        <taxon>Fungi</taxon>
        <taxon>Dikarya</taxon>
        <taxon>Basidiomycota</taxon>
        <taxon>Agaricomycotina</taxon>
        <taxon>Agaricomycetes</taxon>
        <taxon>Polyporales</taxon>
        <taxon>Polyporaceae</taxon>
        <taxon>Ganoderma</taxon>
    </lineage>
</organism>
<comment type="subcellular location">
    <subcellularLocation>
        <location evidence="1">Nucleus</location>
    </subcellularLocation>
</comment>
<dbReference type="Gene3D" id="4.10.240.10">
    <property type="entry name" value="Zn(2)-C6 fungal-type DNA-binding domain"/>
    <property type="match status" value="1"/>
</dbReference>
<dbReference type="GO" id="GO:0045944">
    <property type="term" value="P:positive regulation of transcription by RNA polymerase II"/>
    <property type="evidence" value="ECO:0007669"/>
    <property type="project" value="TreeGrafter"/>
</dbReference>
<dbReference type="Pfam" id="PF00172">
    <property type="entry name" value="Zn_clus"/>
    <property type="match status" value="1"/>
</dbReference>
<dbReference type="GO" id="GO:0043565">
    <property type="term" value="F:sequence-specific DNA binding"/>
    <property type="evidence" value="ECO:0007669"/>
    <property type="project" value="TreeGrafter"/>
</dbReference>
<dbReference type="InterPro" id="IPR036864">
    <property type="entry name" value="Zn2-C6_fun-type_DNA-bd_sf"/>
</dbReference>
<proteinExistence type="predicted"/>
<keyword evidence="5" id="KW-0539">Nucleus</keyword>
<evidence type="ECO:0000259" key="7">
    <source>
        <dbReference type="PROSITE" id="PS50048"/>
    </source>
</evidence>
<dbReference type="InterPro" id="IPR001138">
    <property type="entry name" value="Zn2Cys6_DnaBD"/>
</dbReference>
<dbReference type="SUPFAM" id="SSF57701">
    <property type="entry name" value="Zn2/Cys6 DNA-binding domain"/>
    <property type="match status" value="1"/>
</dbReference>
<evidence type="ECO:0000256" key="1">
    <source>
        <dbReference type="ARBA" id="ARBA00004123"/>
    </source>
</evidence>
<dbReference type="InterPro" id="IPR051711">
    <property type="entry name" value="Stress_Response_Reg"/>
</dbReference>
<feature type="domain" description="Zn(2)-C6 fungal-type" evidence="7">
    <location>
        <begin position="197"/>
        <end position="226"/>
    </location>
</feature>
<dbReference type="PROSITE" id="PS50048">
    <property type="entry name" value="ZN2_CY6_FUNGAL_2"/>
    <property type="match status" value="1"/>
</dbReference>
<feature type="compositionally biased region" description="Polar residues" evidence="6">
    <location>
        <begin position="169"/>
        <end position="179"/>
    </location>
</feature>
<dbReference type="STRING" id="1077348.A0A2G8RV08"/>
<sequence>MQNNYSHGNYSGQQSWTSGSDNYSWRESVENATTSLDPDVYSDRNSHSRYPVDPNIPIYHSAGPDPTAFQQGLQAAYATGIQPGSQYTHHATQPQYPYATPVDPYAAGFSRSASDPGTGGQGVISPAYYSPHARPLSPASSMQNPNASTMRYAPFPPPPGSPMPLPRNDGTSRQISSAHHGQPLTVDGKQRERVFIACGNCRRRRSKCDGAQPCTNCQRYREECTYDQFPVRRGQDKEQRIRSPAGVRKSRKSGSRRDDDDDDEHEASTSGHY</sequence>
<evidence type="ECO:0000256" key="5">
    <source>
        <dbReference type="ARBA" id="ARBA00023242"/>
    </source>
</evidence>
<feature type="region of interest" description="Disordered" evidence="6">
    <location>
        <begin position="134"/>
        <end position="188"/>
    </location>
</feature>
<protein>
    <submittedName>
        <fullName evidence="8">Transcription factor</fullName>
    </submittedName>
</protein>
<keyword evidence="9" id="KW-1185">Reference proteome</keyword>
<evidence type="ECO:0000256" key="4">
    <source>
        <dbReference type="ARBA" id="ARBA00023163"/>
    </source>
</evidence>
<dbReference type="CDD" id="cd00067">
    <property type="entry name" value="GAL4"/>
    <property type="match status" value="1"/>
</dbReference>
<dbReference type="GO" id="GO:0008270">
    <property type="term" value="F:zinc ion binding"/>
    <property type="evidence" value="ECO:0007669"/>
    <property type="project" value="InterPro"/>
</dbReference>
<evidence type="ECO:0000256" key="6">
    <source>
        <dbReference type="SAM" id="MobiDB-lite"/>
    </source>
</evidence>
<evidence type="ECO:0000313" key="8">
    <source>
        <dbReference type="EMBL" id="PIL25347.1"/>
    </source>
</evidence>
<dbReference type="GO" id="GO:0005634">
    <property type="term" value="C:nucleus"/>
    <property type="evidence" value="ECO:0007669"/>
    <property type="project" value="UniProtKB-SubCell"/>
</dbReference>
<dbReference type="PANTHER" id="PTHR47540:SF2">
    <property type="entry name" value="ZN(II)2CYS6 TRANSCRIPTION FACTOR (EUROFUNG)"/>
    <property type="match status" value="1"/>
</dbReference>
<name>A0A2G8RV08_9APHY</name>
<feature type="compositionally biased region" description="Pro residues" evidence="6">
    <location>
        <begin position="154"/>
        <end position="165"/>
    </location>
</feature>
<dbReference type="SMART" id="SM00066">
    <property type="entry name" value="GAL4"/>
    <property type="match status" value="1"/>
</dbReference>
<evidence type="ECO:0000313" key="9">
    <source>
        <dbReference type="Proteomes" id="UP000230002"/>
    </source>
</evidence>
<dbReference type="EMBL" id="AYKW01000056">
    <property type="protein sequence ID" value="PIL25347.1"/>
    <property type="molecule type" value="Genomic_DNA"/>
</dbReference>
<evidence type="ECO:0000256" key="3">
    <source>
        <dbReference type="ARBA" id="ARBA00023125"/>
    </source>
</evidence>
<feature type="region of interest" description="Disordered" evidence="6">
    <location>
        <begin position="228"/>
        <end position="273"/>
    </location>
</feature>
<dbReference type="OrthoDB" id="39175at2759"/>
<gene>
    <name evidence="8" type="ORF">GSI_13236</name>
</gene>
<keyword evidence="2" id="KW-0805">Transcription regulation</keyword>
<keyword evidence="3" id="KW-0238">DNA-binding</keyword>
<accession>A0A2G8RV08</accession>
<keyword evidence="4" id="KW-0804">Transcription</keyword>
<dbReference type="AlphaFoldDB" id="A0A2G8RV08"/>
<dbReference type="Proteomes" id="UP000230002">
    <property type="component" value="Unassembled WGS sequence"/>
</dbReference>
<feature type="region of interest" description="Disordered" evidence="6">
    <location>
        <begin position="1"/>
        <end position="23"/>
    </location>
</feature>
<reference evidence="8 9" key="1">
    <citation type="journal article" date="2015" name="Sci. Rep.">
        <title>Chromosome-level genome map provides insights into diverse defense mechanisms in the medicinal fungus Ganoderma sinense.</title>
        <authorList>
            <person name="Zhu Y."/>
            <person name="Xu J."/>
            <person name="Sun C."/>
            <person name="Zhou S."/>
            <person name="Xu H."/>
            <person name="Nelson D.R."/>
            <person name="Qian J."/>
            <person name="Song J."/>
            <person name="Luo H."/>
            <person name="Xiang L."/>
            <person name="Li Y."/>
            <person name="Xu Z."/>
            <person name="Ji A."/>
            <person name="Wang L."/>
            <person name="Lu S."/>
            <person name="Hayward A."/>
            <person name="Sun W."/>
            <person name="Li X."/>
            <person name="Schwartz D.C."/>
            <person name="Wang Y."/>
            <person name="Chen S."/>
        </authorList>
    </citation>
    <scope>NUCLEOTIDE SEQUENCE [LARGE SCALE GENOMIC DNA]</scope>
    <source>
        <strain evidence="8 9">ZZ0214-1</strain>
    </source>
</reference>